<gene>
    <name evidence="1" type="ORF">SAE02_56770</name>
</gene>
<evidence type="ECO:0000313" key="2">
    <source>
        <dbReference type="Proteomes" id="UP000321523"/>
    </source>
</evidence>
<evidence type="ECO:0000313" key="1">
    <source>
        <dbReference type="EMBL" id="GEO41529.1"/>
    </source>
</evidence>
<dbReference type="AlphaFoldDB" id="A0A512DYM8"/>
<dbReference type="Proteomes" id="UP000321523">
    <property type="component" value="Unassembled WGS sequence"/>
</dbReference>
<accession>A0A512DYM8</accession>
<dbReference type="EMBL" id="BJYZ01000029">
    <property type="protein sequence ID" value="GEO41529.1"/>
    <property type="molecule type" value="Genomic_DNA"/>
</dbReference>
<organism evidence="1 2">
    <name type="scientific">Skermanella aerolata</name>
    <dbReference type="NCBI Taxonomy" id="393310"/>
    <lineage>
        <taxon>Bacteria</taxon>
        <taxon>Pseudomonadati</taxon>
        <taxon>Pseudomonadota</taxon>
        <taxon>Alphaproteobacteria</taxon>
        <taxon>Rhodospirillales</taxon>
        <taxon>Azospirillaceae</taxon>
        <taxon>Skermanella</taxon>
    </lineage>
</organism>
<reference evidence="1 2" key="1">
    <citation type="submission" date="2019-07" db="EMBL/GenBank/DDBJ databases">
        <title>Whole genome shotgun sequence of Skermanella aerolata NBRC 106429.</title>
        <authorList>
            <person name="Hosoyama A."/>
            <person name="Uohara A."/>
            <person name="Ohji S."/>
            <person name="Ichikawa N."/>
        </authorList>
    </citation>
    <scope>NUCLEOTIDE SEQUENCE [LARGE SCALE GENOMIC DNA]</scope>
    <source>
        <strain evidence="1 2">NBRC 106429</strain>
    </source>
</reference>
<name>A0A512DYM8_9PROT</name>
<sequence>MGGKMETLLFVVLGLLVLGSGLAASGLVLTGLIAMVRAVRTMPSAAPAAFKSTMANG</sequence>
<keyword evidence="2" id="KW-1185">Reference proteome</keyword>
<protein>
    <submittedName>
        <fullName evidence="1">Uncharacterized protein</fullName>
    </submittedName>
</protein>
<proteinExistence type="predicted"/>
<comment type="caution">
    <text evidence="1">The sequence shown here is derived from an EMBL/GenBank/DDBJ whole genome shotgun (WGS) entry which is preliminary data.</text>
</comment>